<feature type="compositionally biased region" description="Low complexity" evidence="1">
    <location>
        <begin position="115"/>
        <end position="125"/>
    </location>
</feature>
<feature type="compositionally biased region" description="Pro residues" evidence="1">
    <location>
        <begin position="25"/>
        <end position="34"/>
    </location>
</feature>
<evidence type="ECO:0000256" key="1">
    <source>
        <dbReference type="SAM" id="MobiDB-lite"/>
    </source>
</evidence>
<keyword evidence="2" id="KW-1133">Transmembrane helix</keyword>
<dbReference type="Pfam" id="PF11906">
    <property type="entry name" value="DUF3426"/>
    <property type="match status" value="1"/>
</dbReference>
<feature type="compositionally biased region" description="Acidic residues" evidence="1">
    <location>
        <begin position="222"/>
        <end position="233"/>
    </location>
</feature>
<evidence type="ECO:0000313" key="4">
    <source>
        <dbReference type="Proteomes" id="UP000294914"/>
    </source>
</evidence>
<reference evidence="3 4" key="1">
    <citation type="submission" date="2019-03" db="EMBL/GenBank/DDBJ databases">
        <title>Genomic Encyclopedia of Type Strains, Phase IV (KMG-IV): sequencing the most valuable type-strain genomes for metagenomic binning, comparative biology and taxonomic classification.</title>
        <authorList>
            <person name="Goeker M."/>
        </authorList>
    </citation>
    <scope>NUCLEOTIDE SEQUENCE [LARGE SCALE GENOMIC DNA]</scope>
    <source>
        <strain evidence="3 4">DSM 16326</strain>
    </source>
</reference>
<keyword evidence="2" id="KW-0472">Membrane</keyword>
<dbReference type="Proteomes" id="UP000294914">
    <property type="component" value="Unassembled WGS sequence"/>
</dbReference>
<dbReference type="InterPro" id="IPR021834">
    <property type="entry name" value="DUF3426"/>
</dbReference>
<protein>
    <submittedName>
        <fullName evidence="3">Uncharacterized protein DUF3426</fullName>
    </submittedName>
</protein>
<feature type="region of interest" description="Disordered" evidence="1">
    <location>
        <begin position="17"/>
        <end position="262"/>
    </location>
</feature>
<keyword evidence="4" id="KW-1185">Reference proteome</keyword>
<evidence type="ECO:0000313" key="3">
    <source>
        <dbReference type="EMBL" id="TDX99592.1"/>
    </source>
</evidence>
<sequence>MAQGKVRCGKCKTVFNARQHLQSPSGPPPSPVADPAPSAKTPDKTAPPADDTDRIDPATPDSEPVSETQAPTGSDAAAEPAQESEPDAESGPKREAQPDQSEPAAAHEPEPEPSDPQSSSAPDNDVTAEVFSQQALDDILAEMDQQLASGGIDSSGPELSDPLAIPDKPASPTETPRDELDEALDTLFDDRHSNNPVEEPLPGIDSDDDAPPEAIRDTADRESDETDVPDEPQSEAPGPQRDAVDAADEAPDASTTSADVDEAVPLRLRDSLAIQPPKRRSWLETFGGGLLILLLLVVLAGQLLLFRPLDVYRLLPQSKPYLEQLCQQLPCRFETYRDPEQIRLLNRDVRTHPEQADALLITAALVNKADYQQAYPDLRVTLFDLSGNRSAQRRFTPTDYLGERYSPFMLMEPGTPLHITLEVVDPGSEAVNFEFDVQ</sequence>
<comment type="caution">
    <text evidence="3">The sequence shown here is derived from an EMBL/GenBank/DDBJ whole genome shotgun (WGS) entry which is preliminary data.</text>
</comment>
<keyword evidence="2" id="KW-0812">Transmembrane</keyword>
<dbReference type="AlphaFoldDB" id="A0A4R8IR44"/>
<dbReference type="EMBL" id="SOQX01000007">
    <property type="protein sequence ID" value="TDX99592.1"/>
    <property type="molecule type" value="Genomic_DNA"/>
</dbReference>
<name>A0A4R8IR44_9GAMM</name>
<proteinExistence type="predicted"/>
<feature type="compositionally biased region" description="Low complexity" evidence="1">
    <location>
        <begin position="35"/>
        <end position="49"/>
    </location>
</feature>
<accession>A0A4R8IR44</accession>
<evidence type="ECO:0000256" key="2">
    <source>
        <dbReference type="SAM" id="Phobius"/>
    </source>
</evidence>
<feature type="transmembrane region" description="Helical" evidence="2">
    <location>
        <begin position="286"/>
        <end position="306"/>
    </location>
</feature>
<gene>
    <name evidence="3" type="ORF">EDC23_2376</name>
</gene>
<organism evidence="3 4">
    <name type="scientific">Thiohalophilus thiocyanatoxydans</name>
    <dbReference type="NCBI Taxonomy" id="381308"/>
    <lineage>
        <taxon>Bacteria</taxon>
        <taxon>Pseudomonadati</taxon>
        <taxon>Pseudomonadota</taxon>
        <taxon>Gammaproteobacteria</taxon>
        <taxon>Thiohalomonadales</taxon>
        <taxon>Thiohalophilaceae</taxon>
        <taxon>Thiohalophilus</taxon>
    </lineage>
</organism>